<evidence type="ECO:0000313" key="1">
    <source>
        <dbReference type="Proteomes" id="UP000887581"/>
    </source>
</evidence>
<keyword evidence="1" id="KW-1185">Reference proteome</keyword>
<dbReference type="Proteomes" id="UP000887581">
    <property type="component" value="Unplaced"/>
</dbReference>
<sequence>MTWESDTGQELNTAHSVSWVEWVPSFPNYNTEVEETLRDE</sequence>
<reference evidence="2" key="1">
    <citation type="submission" date="2022-11" db="UniProtKB">
        <authorList>
            <consortium name="WormBaseParasite"/>
        </authorList>
    </citation>
    <scope>IDENTIFICATION</scope>
</reference>
<proteinExistence type="predicted"/>
<organism evidence="1 2">
    <name type="scientific">Setaria digitata</name>
    <dbReference type="NCBI Taxonomy" id="48799"/>
    <lineage>
        <taxon>Eukaryota</taxon>
        <taxon>Metazoa</taxon>
        <taxon>Ecdysozoa</taxon>
        <taxon>Nematoda</taxon>
        <taxon>Chromadorea</taxon>
        <taxon>Rhabditida</taxon>
        <taxon>Spirurina</taxon>
        <taxon>Spiruromorpha</taxon>
        <taxon>Filarioidea</taxon>
        <taxon>Setariidae</taxon>
        <taxon>Setaria</taxon>
    </lineage>
</organism>
<evidence type="ECO:0000313" key="2">
    <source>
        <dbReference type="WBParaSite" id="sdigi.contig43.g2748.t1"/>
    </source>
</evidence>
<accession>A0A915PXU3</accession>
<protein>
    <submittedName>
        <fullName evidence="2">Uncharacterized protein</fullName>
    </submittedName>
</protein>
<dbReference type="AlphaFoldDB" id="A0A915PXU3"/>
<dbReference type="WBParaSite" id="sdigi.contig43.g2748.t1">
    <property type="protein sequence ID" value="sdigi.contig43.g2748.t1"/>
    <property type="gene ID" value="sdigi.contig43.g2748"/>
</dbReference>
<name>A0A915PXU3_9BILA</name>